<evidence type="ECO:0000259" key="7">
    <source>
        <dbReference type="Pfam" id="PF00931"/>
    </source>
</evidence>
<keyword evidence="2" id="KW-0677">Repeat</keyword>
<feature type="domain" description="R13L1/DRL21-like LRR repeat region" evidence="10">
    <location>
        <begin position="723"/>
        <end position="847"/>
    </location>
</feature>
<name>A0A8B8KFR9_ABRPR</name>
<dbReference type="SUPFAM" id="SSF52540">
    <property type="entry name" value="P-loop containing nucleoside triphosphate hydrolases"/>
    <property type="match status" value="1"/>
</dbReference>
<reference evidence="12" key="2">
    <citation type="submission" date="2025-08" db="UniProtKB">
        <authorList>
            <consortium name="RefSeq"/>
        </authorList>
    </citation>
    <scope>IDENTIFICATION</scope>
    <source>
        <tissue evidence="12">Young leaves</tissue>
    </source>
</reference>
<dbReference type="GeneID" id="113855281"/>
<reference evidence="11" key="1">
    <citation type="journal article" date="2019" name="Toxins">
        <title>Detection of Abrin-Like and Prepropulchellin-Like Toxin Genes and Transcripts Using Whole Genome Sequencing and Full-Length Transcript Sequencing of Abrus precatorius.</title>
        <authorList>
            <person name="Hovde B.T."/>
            <person name="Daligault H.E."/>
            <person name="Hanschen E.R."/>
            <person name="Kunde Y.A."/>
            <person name="Johnson M.B."/>
            <person name="Starkenburg S.R."/>
            <person name="Johnson S.L."/>
        </authorList>
    </citation>
    <scope>NUCLEOTIDE SEQUENCE [LARGE SCALE GENOMIC DNA]</scope>
</reference>
<dbReference type="InterPro" id="IPR042197">
    <property type="entry name" value="Apaf_helical"/>
</dbReference>
<dbReference type="Pfam" id="PF13855">
    <property type="entry name" value="LRR_8"/>
    <property type="match status" value="1"/>
</dbReference>
<dbReference type="Pfam" id="PF25019">
    <property type="entry name" value="LRR_R13L1-DRL21"/>
    <property type="match status" value="1"/>
</dbReference>
<dbReference type="Pfam" id="PF00931">
    <property type="entry name" value="NB-ARC"/>
    <property type="match status" value="1"/>
</dbReference>
<dbReference type="GO" id="GO:0005524">
    <property type="term" value="F:ATP binding"/>
    <property type="evidence" value="ECO:0007669"/>
    <property type="project" value="UniProtKB-KW"/>
</dbReference>
<dbReference type="SUPFAM" id="SSF52058">
    <property type="entry name" value="L domain-like"/>
    <property type="match status" value="1"/>
</dbReference>
<dbReference type="InterPro" id="IPR056789">
    <property type="entry name" value="LRR_R13L1-DRL21"/>
</dbReference>
<organism evidence="11 12">
    <name type="scientific">Abrus precatorius</name>
    <name type="common">Indian licorice</name>
    <name type="synonym">Glycine abrus</name>
    <dbReference type="NCBI Taxonomy" id="3816"/>
    <lineage>
        <taxon>Eukaryota</taxon>
        <taxon>Viridiplantae</taxon>
        <taxon>Streptophyta</taxon>
        <taxon>Embryophyta</taxon>
        <taxon>Tracheophyta</taxon>
        <taxon>Spermatophyta</taxon>
        <taxon>Magnoliopsida</taxon>
        <taxon>eudicotyledons</taxon>
        <taxon>Gunneridae</taxon>
        <taxon>Pentapetalae</taxon>
        <taxon>rosids</taxon>
        <taxon>fabids</taxon>
        <taxon>Fabales</taxon>
        <taxon>Fabaceae</taxon>
        <taxon>Papilionoideae</taxon>
        <taxon>50 kb inversion clade</taxon>
        <taxon>NPAAA clade</taxon>
        <taxon>indigoferoid/millettioid clade</taxon>
        <taxon>Abreae</taxon>
        <taxon>Abrus</taxon>
    </lineage>
</organism>
<dbReference type="Gene3D" id="3.40.50.300">
    <property type="entry name" value="P-loop containing nucleotide triphosphate hydrolases"/>
    <property type="match status" value="1"/>
</dbReference>
<dbReference type="InterPro" id="IPR036388">
    <property type="entry name" value="WH-like_DNA-bd_sf"/>
</dbReference>
<dbReference type="PRINTS" id="PR00364">
    <property type="entry name" value="DISEASERSIST"/>
</dbReference>
<protein>
    <submittedName>
        <fullName evidence="12">Disease resistance protein At3g14460</fullName>
    </submittedName>
</protein>
<feature type="domain" description="Disease resistance N-terminal" evidence="8">
    <location>
        <begin position="39"/>
        <end position="104"/>
    </location>
</feature>
<dbReference type="Gene3D" id="3.80.10.10">
    <property type="entry name" value="Ribonuclease Inhibitor"/>
    <property type="match status" value="3"/>
</dbReference>
<feature type="domain" description="Disease resistance protein winged helix" evidence="9">
    <location>
        <begin position="425"/>
        <end position="493"/>
    </location>
</feature>
<keyword evidence="6" id="KW-0175">Coiled coil</keyword>
<dbReference type="FunFam" id="3.40.50.300:FF:001091">
    <property type="entry name" value="Probable disease resistance protein At1g61300"/>
    <property type="match status" value="1"/>
</dbReference>
<dbReference type="GO" id="GO:0051707">
    <property type="term" value="P:response to other organism"/>
    <property type="evidence" value="ECO:0007669"/>
    <property type="project" value="UniProtKB-ARBA"/>
</dbReference>
<dbReference type="FunFam" id="1.10.10.10:FF:000322">
    <property type="entry name" value="Probable disease resistance protein At1g63360"/>
    <property type="match status" value="1"/>
</dbReference>
<dbReference type="InterPro" id="IPR032675">
    <property type="entry name" value="LRR_dom_sf"/>
</dbReference>
<dbReference type="Gene3D" id="1.20.5.4130">
    <property type="match status" value="1"/>
</dbReference>
<evidence type="ECO:0000256" key="4">
    <source>
        <dbReference type="ARBA" id="ARBA00022821"/>
    </source>
</evidence>
<dbReference type="GO" id="GO:0043531">
    <property type="term" value="F:ADP binding"/>
    <property type="evidence" value="ECO:0007669"/>
    <property type="project" value="InterPro"/>
</dbReference>
<evidence type="ECO:0000259" key="8">
    <source>
        <dbReference type="Pfam" id="PF18052"/>
    </source>
</evidence>
<proteinExistence type="predicted"/>
<dbReference type="SMART" id="SM00369">
    <property type="entry name" value="LRR_TYP"/>
    <property type="match status" value="4"/>
</dbReference>
<evidence type="ECO:0000256" key="1">
    <source>
        <dbReference type="ARBA" id="ARBA00022614"/>
    </source>
</evidence>
<dbReference type="InterPro" id="IPR002182">
    <property type="entry name" value="NB-ARC"/>
</dbReference>
<dbReference type="SUPFAM" id="SSF52047">
    <property type="entry name" value="RNI-like"/>
    <property type="match status" value="1"/>
</dbReference>
<dbReference type="Pfam" id="PF18052">
    <property type="entry name" value="Rx_N"/>
    <property type="match status" value="1"/>
</dbReference>
<feature type="coiled-coil region" evidence="6">
    <location>
        <begin position="41"/>
        <end position="92"/>
    </location>
</feature>
<dbReference type="InterPro" id="IPR001611">
    <property type="entry name" value="Leu-rich_rpt"/>
</dbReference>
<dbReference type="AlphaFoldDB" id="A0A8B8KFR9"/>
<evidence type="ECO:0000256" key="3">
    <source>
        <dbReference type="ARBA" id="ARBA00022741"/>
    </source>
</evidence>
<evidence type="ECO:0000259" key="10">
    <source>
        <dbReference type="Pfam" id="PF25019"/>
    </source>
</evidence>
<keyword evidence="3" id="KW-0547">Nucleotide-binding</keyword>
<feature type="domain" description="NB-ARC" evidence="7">
    <location>
        <begin position="172"/>
        <end position="345"/>
    </location>
</feature>
<dbReference type="PANTHER" id="PTHR36766">
    <property type="entry name" value="PLANT BROAD-SPECTRUM MILDEW RESISTANCE PROTEIN RPW8"/>
    <property type="match status" value="1"/>
</dbReference>
<dbReference type="GO" id="GO:0006952">
    <property type="term" value="P:defense response"/>
    <property type="evidence" value="ECO:0007669"/>
    <property type="project" value="UniProtKB-KW"/>
</dbReference>
<dbReference type="InterPro" id="IPR041118">
    <property type="entry name" value="Rx_N"/>
</dbReference>
<sequence>MALAMVGEALISASVEIFLDRITSSEFRDFFAKRRVDVSLLDELRIKLLALNAVSNDAEEKQITDLAVKAWLDELKNAVLDAEDLLDEINTETLRCKVEGESKSFTTQVRSLLSSPFNQFYRSLNSKLEAISRKLEHFVKQRDILGLQSASRKVSCSKSTDSLIEPVVVAREDDKDKLLKMLLSDVDARSNNIEVITILGMGGLGKTTLAQYLYNDSEVEKHFDLKAWVWVSDVYDLFKVTKHIFESVSSKDCNSTNPDVIRVELKNSLKDKKILLVLDDLWNEERNDWNQLITPFAGAIKGSRIIVTTRQPEVAKFTHTFPTYELKSVTEEDCWRILANHAFGNEGYVKYPSLEKIGRQIARKCNGLPLAAKTLGGSLQTVDEKEWKRVLDSKLWVHKDVLPALRISYLHLPAHLKRCFAYCSIFPKQHLLDREDLILLWMAEGLLQQSSEKELEAVGSDCFDELLSRSLIQKDKAVSEDKFRMHDLIYDLARLVSGKRSHYLDFSEIPKNVRHLSFSTDYYDVSKKFESFYELKCLRTFLPLNKWACNITRKVPQDLLPKLKCLRVLSLSNYGNITELPDSIDLLVLLRYLDLSSTSIKRLPDATFKLYNLQTLKLSNCRSLVELSDSLSMLVLLRYLDLSSTSIKRLPDATFKLYNLQTLKLSNCESLVELPAQTGNLVNLRHLDISDTNLTEMPTQICRLQDLRTLTSFIVGKEDGLRISELRKFPYLRGELSILKLQNVFDPRDAFQANLKNKEQIEELMLEWGRDPQDSQAEKDVLDNLQPSTMLKKLSIRYYNGTSFPNWLGDSSYRNIQVLCISDCNYCLSLPPFGQLPSLKELVIERMKMVKTVGQEFYCSSASSQSFQPFPLLESLEFEEMSEWEEWLPFEGEGSKFPFPCLKILRLSECPLLRGNLPSHLPSLEKVDIAGCNQLEAKSCDVQWNTSIEVTSVREGGEGLLSLLDNLSCRHLSIEKCDSLQCLPRMILNANCLQELNLTNIKSSISLATDGWPTSLQSLNISNCEKLEFVCDERWHKCTSLERLVIFDSCDSLMSFPLDCFPALRRLQFSDCPLEAITDKGGRASPNLLYFFMVHNCKKLRSLPEEMDLPALQRLWLRDLPELTSWSPRWLPSSLRYLVIDVGIVSSSFMSKQELVCQFQRLTSLSDLDLQGSGLRDEDVINTLLREPSLPTSLTSLTLSKFDGLKRLEGKGLQHLTSLRELGIFSCGSLESLPEEQLPSSLEVLSIVCCPLLEERYGKEKGKHLTKIPAIQINGEVII</sequence>
<keyword evidence="1" id="KW-0433">Leucine-rich repeat</keyword>
<dbReference type="InterPro" id="IPR058922">
    <property type="entry name" value="WHD_DRP"/>
</dbReference>
<dbReference type="Pfam" id="PF23559">
    <property type="entry name" value="WHD_DRP"/>
    <property type="match status" value="1"/>
</dbReference>
<dbReference type="PANTHER" id="PTHR36766:SF40">
    <property type="entry name" value="DISEASE RESISTANCE PROTEIN RGA3"/>
    <property type="match status" value="1"/>
</dbReference>
<evidence type="ECO:0000259" key="9">
    <source>
        <dbReference type="Pfam" id="PF23559"/>
    </source>
</evidence>
<evidence type="ECO:0000256" key="2">
    <source>
        <dbReference type="ARBA" id="ARBA00022737"/>
    </source>
</evidence>
<dbReference type="Gene3D" id="1.10.10.10">
    <property type="entry name" value="Winged helix-like DNA-binding domain superfamily/Winged helix DNA-binding domain"/>
    <property type="match status" value="1"/>
</dbReference>
<keyword evidence="5" id="KW-0067">ATP-binding</keyword>
<keyword evidence="4" id="KW-0611">Plant defense</keyword>
<accession>A0A8B8KFR9</accession>
<gene>
    <name evidence="12" type="primary">LOC113855281</name>
</gene>
<dbReference type="InterPro" id="IPR003591">
    <property type="entry name" value="Leu-rich_rpt_typical-subtyp"/>
</dbReference>
<keyword evidence="11" id="KW-1185">Reference proteome</keyword>
<dbReference type="RefSeq" id="XP_027342657.1">
    <property type="nucleotide sequence ID" value="XM_027486856.1"/>
</dbReference>
<dbReference type="KEGG" id="aprc:113855281"/>
<evidence type="ECO:0000256" key="6">
    <source>
        <dbReference type="SAM" id="Coils"/>
    </source>
</evidence>
<evidence type="ECO:0000313" key="12">
    <source>
        <dbReference type="RefSeq" id="XP_027342657.1"/>
    </source>
</evidence>
<dbReference type="InterPro" id="IPR027417">
    <property type="entry name" value="P-loop_NTPase"/>
</dbReference>
<evidence type="ECO:0000313" key="11">
    <source>
        <dbReference type="Proteomes" id="UP000694853"/>
    </source>
</evidence>
<dbReference type="OrthoDB" id="1700985at2759"/>
<dbReference type="Gene3D" id="1.10.8.430">
    <property type="entry name" value="Helical domain of apoptotic protease-activating factors"/>
    <property type="match status" value="1"/>
</dbReference>
<evidence type="ECO:0000256" key="5">
    <source>
        <dbReference type="ARBA" id="ARBA00022840"/>
    </source>
</evidence>
<dbReference type="Proteomes" id="UP000694853">
    <property type="component" value="Unplaced"/>
</dbReference>